<proteinExistence type="predicted"/>
<evidence type="ECO:0000313" key="1">
    <source>
        <dbReference type="Proteomes" id="UP000887578"/>
    </source>
</evidence>
<protein>
    <submittedName>
        <fullName evidence="2">Sushi domain-containing protein</fullName>
    </submittedName>
</protein>
<organism evidence="1 2">
    <name type="scientific">Panagrolaimus davidi</name>
    <dbReference type="NCBI Taxonomy" id="227884"/>
    <lineage>
        <taxon>Eukaryota</taxon>
        <taxon>Metazoa</taxon>
        <taxon>Ecdysozoa</taxon>
        <taxon>Nematoda</taxon>
        <taxon>Chromadorea</taxon>
        <taxon>Rhabditida</taxon>
        <taxon>Tylenchina</taxon>
        <taxon>Panagrolaimomorpha</taxon>
        <taxon>Panagrolaimoidea</taxon>
        <taxon>Panagrolaimidae</taxon>
        <taxon>Panagrolaimus</taxon>
    </lineage>
</organism>
<accession>A0A914PI81</accession>
<keyword evidence="1" id="KW-1185">Reference proteome</keyword>
<evidence type="ECO:0000313" key="2">
    <source>
        <dbReference type="WBParaSite" id="PDA_v2.g15384.t1"/>
    </source>
</evidence>
<dbReference type="Proteomes" id="UP000887578">
    <property type="component" value="Unplaced"/>
</dbReference>
<dbReference type="WBParaSite" id="PDA_v2.g15384.t1">
    <property type="protein sequence ID" value="PDA_v2.g15384.t1"/>
    <property type="gene ID" value="PDA_v2.g15384"/>
</dbReference>
<dbReference type="AlphaFoldDB" id="A0A914PI81"/>
<reference evidence="2" key="1">
    <citation type="submission" date="2022-11" db="UniProtKB">
        <authorList>
            <consortium name="WormBaseParasite"/>
        </authorList>
    </citation>
    <scope>IDENTIFICATION</scope>
</reference>
<name>A0A914PI81_9BILA</name>
<sequence>MKLNVSGEDAYDFPTNYGIIQYTCGDGLEAWKKIIKCTTQNSKAINEANTKCEQTFEKTDQSCPFVSIKNRN</sequence>